<protein>
    <submittedName>
        <fullName evidence="1">Uncharacterized protein</fullName>
    </submittedName>
</protein>
<evidence type="ECO:0000313" key="1">
    <source>
        <dbReference type="EMBL" id="ODV90036.1"/>
    </source>
</evidence>
<dbReference type="Proteomes" id="UP000095023">
    <property type="component" value="Unassembled WGS sequence"/>
</dbReference>
<dbReference type="EMBL" id="KV453842">
    <property type="protein sequence ID" value="ODV90036.1"/>
    <property type="molecule type" value="Genomic_DNA"/>
</dbReference>
<name>A0A1E4TE37_9ASCO</name>
<reference evidence="2" key="1">
    <citation type="submission" date="2016-02" db="EMBL/GenBank/DDBJ databases">
        <title>Comparative genomics of biotechnologically important yeasts.</title>
        <authorList>
            <consortium name="DOE Joint Genome Institute"/>
            <person name="Riley R."/>
            <person name="Haridas S."/>
            <person name="Wolfe K.H."/>
            <person name="Lopes M.R."/>
            <person name="Hittinger C.T."/>
            <person name="Goker M."/>
            <person name="Salamov A."/>
            <person name="Wisecaver J."/>
            <person name="Long T.M."/>
            <person name="Aerts A.L."/>
            <person name="Barry K."/>
            <person name="Choi C."/>
            <person name="Clum A."/>
            <person name="Coughlan A.Y."/>
            <person name="Deshpande S."/>
            <person name="Douglass A.P."/>
            <person name="Hanson S.J."/>
            <person name="Klenk H.-P."/>
            <person name="Labutti K."/>
            <person name="Lapidus A."/>
            <person name="Lindquist E."/>
            <person name="Lipzen A."/>
            <person name="Meier-Kolthoff J.P."/>
            <person name="Ohm R.A."/>
            <person name="Otillar R.P."/>
            <person name="Pangilinan J."/>
            <person name="Peng Y."/>
            <person name="Rokas A."/>
            <person name="Rosa C.A."/>
            <person name="Scheuner C."/>
            <person name="Sibirny A.A."/>
            <person name="Slot J.C."/>
            <person name="Stielow J.B."/>
            <person name="Sun H."/>
            <person name="Kurtzman C.P."/>
            <person name="Blackwell M."/>
            <person name="Jeffries T.W."/>
            <person name="Grigoriev I.V."/>
        </authorList>
    </citation>
    <scope>NUCLEOTIDE SEQUENCE [LARGE SCALE GENOMIC DNA]</scope>
    <source>
        <strain evidence="2">NRRL Y-17796</strain>
    </source>
</reference>
<gene>
    <name evidence="1" type="ORF">CANCADRAFT_99898</name>
</gene>
<organism evidence="1 2">
    <name type="scientific">Tortispora caseinolytica NRRL Y-17796</name>
    <dbReference type="NCBI Taxonomy" id="767744"/>
    <lineage>
        <taxon>Eukaryota</taxon>
        <taxon>Fungi</taxon>
        <taxon>Dikarya</taxon>
        <taxon>Ascomycota</taxon>
        <taxon>Saccharomycotina</taxon>
        <taxon>Trigonopsidomycetes</taxon>
        <taxon>Trigonopsidales</taxon>
        <taxon>Trigonopsidaceae</taxon>
        <taxon>Tortispora</taxon>
    </lineage>
</organism>
<proteinExistence type="predicted"/>
<sequence>MKYAALSAIAAVATAAPTLPSGNFSLSIQSELDFLNGLPIAAFHEGAGLSYLFLGDRTISPIIVNYDGVNTVSWNVNDQYNFYMSVPGETYFTLSPGDNIDQDVIIDNNRLVAKATHEFYACRGPSDNVDPYRYSLTTYALTVEEFTNDCHPVQVVASPVVL</sequence>
<accession>A0A1E4TE37</accession>
<dbReference type="AlphaFoldDB" id="A0A1E4TE37"/>
<keyword evidence="2" id="KW-1185">Reference proteome</keyword>
<evidence type="ECO:0000313" key="2">
    <source>
        <dbReference type="Proteomes" id="UP000095023"/>
    </source>
</evidence>